<dbReference type="PROSITE" id="PS51707">
    <property type="entry name" value="CYTH"/>
    <property type="match status" value="1"/>
</dbReference>
<dbReference type="KEGG" id="mgel:G5B37_09575"/>
<gene>
    <name evidence="2" type="ORF">G5B37_09575</name>
</gene>
<dbReference type="Proteomes" id="UP000505306">
    <property type="component" value="Chromosome"/>
</dbReference>
<dbReference type="InterPro" id="IPR033469">
    <property type="entry name" value="CYTH-like_dom_sf"/>
</dbReference>
<sequence>MALEIERKFLVTSDNYKKEAVSKERILQGFLSTHPERTVRVRIKGKKGFLTIKGKSNKEGTTRFEWEHEIQLDEAEALMRLCEAGVIEKTRYNVKVGAHIFEVDEFKGSNKGLQIAEIELTTANEAFNKPSWLGAEVTGEIQYYNSCLSKNPFSKW</sequence>
<evidence type="ECO:0000259" key="1">
    <source>
        <dbReference type="PROSITE" id="PS51707"/>
    </source>
</evidence>
<dbReference type="RefSeq" id="WP_164679817.1">
    <property type="nucleotide sequence ID" value="NZ_CP049057.1"/>
</dbReference>
<dbReference type="AlphaFoldDB" id="A0A6G6GMQ3"/>
<accession>A0A6G6GMQ3</accession>
<dbReference type="PANTHER" id="PTHR40114:SF1">
    <property type="entry name" value="SLR0698 PROTEIN"/>
    <property type="match status" value="1"/>
</dbReference>
<dbReference type="EMBL" id="CP049057">
    <property type="protein sequence ID" value="QIE59804.1"/>
    <property type="molecule type" value="Genomic_DNA"/>
</dbReference>
<proteinExistence type="predicted"/>
<evidence type="ECO:0000313" key="3">
    <source>
        <dbReference type="Proteomes" id="UP000505306"/>
    </source>
</evidence>
<dbReference type="PIRSF" id="PIRSF016487">
    <property type="entry name" value="CYTH_UCP016487"/>
    <property type="match status" value="1"/>
</dbReference>
<keyword evidence="3" id="KW-1185">Reference proteome</keyword>
<organism evidence="2 3">
    <name type="scientific">Rasiella rasia</name>
    <dbReference type="NCBI Taxonomy" id="2744027"/>
    <lineage>
        <taxon>Bacteria</taxon>
        <taxon>Pseudomonadati</taxon>
        <taxon>Bacteroidota</taxon>
        <taxon>Flavobacteriia</taxon>
        <taxon>Flavobacteriales</taxon>
        <taxon>Flavobacteriaceae</taxon>
        <taxon>Rasiella</taxon>
    </lineage>
</organism>
<protein>
    <submittedName>
        <fullName evidence="2">CYTH domain-containing protein</fullName>
    </submittedName>
</protein>
<name>A0A6G6GMQ3_9FLAO</name>
<dbReference type="SMART" id="SM01118">
    <property type="entry name" value="CYTH"/>
    <property type="match status" value="1"/>
</dbReference>
<dbReference type="Pfam" id="PF01928">
    <property type="entry name" value="CYTH"/>
    <property type="match status" value="1"/>
</dbReference>
<dbReference type="CDD" id="cd07891">
    <property type="entry name" value="CYTH-like_CthTTM-like_1"/>
    <property type="match status" value="1"/>
</dbReference>
<evidence type="ECO:0000313" key="2">
    <source>
        <dbReference type="EMBL" id="QIE59804.1"/>
    </source>
</evidence>
<dbReference type="Gene3D" id="2.40.320.10">
    <property type="entry name" value="Hypothetical Protein Pfu-838710-001"/>
    <property type="match status" value="1"/>
</dbReference>
<feature type="domain" description="CYTH" evidence="1">
    <location>
        <begin position="2"/>
        <end position="150"/>
    </location>
</feature>
<dbReference type="PANTHER" id="PTHR40114">
    <property type="entry name" value="SLR0698 PROTEIN"/>
    <property type="match status" value="1"/>
</dbReference>
<dbReference type="SUPFAM" id="SSF55154">
    <property type="entry name" value="CYTH-like phosphatases"/>
    <property type="match status" value="1"/>
</dbReference>
<dbReference type="InterPro" id="IPR012042">
    <property type="entry name" value="NeuTTM/CthTTM-like"/>
</dbReference>
<dbReference type="InterPro" id="IPR023577">
    <property type="entry name" value="CYTH_domain"/>
</dbReference>
<reference evidence="2 3" key="1">
    <citation type="submission" date="2020-02" db="EMBL/GenBank/DDBJ databases">
        <title>Complete genome sequence of Flavobacteriaceae bacterium.</title>
        <authorList>
            <person name="Kim S.-J."/>
            <person name="Kim Y.-S."/>
            <person name="Kim K.-H."/>
        </authorList>
    </citation>
    <scope>NUCLEOTIDE SEQUENCE [LARGE SCALE GENOMIC DNA]</scope>
    <source>
        <strain evidence="2 3">RR4-40</strain>
    </source>
</reference>